<dbReference type="GO" id="GO:0006312">
    <property type="term" value="P:mitotic recombination"/>
    <property type="evidence" value="ECO:0007669"/>
    <property type="project" value="TreeGrafter"/>
</dbReference>
<feature type="compositionally biased region" description="Polar residues" evidence="9">
    <location>
        <begin position="1"/>
        <end position="13"/>
    </location>
</feature>
<dbReference type="SUPFAM" id="SSF47781">
    <property type="entry name" value="RuvA domain 2-like"/>
    <property type="match status" value="1"/>
</dbReference>
<dbReference type="GO" id="GO:0032204">
    <property type="term" value="P:regulation of telomere maintenance"/>
    <property type="evidence" value="ECO:0007669"/>
    <property type="project" value="UniProtKB-ARBA"/>
</dbReference>
<dbReference type="Pfam" id="PF03834">
    <property type="entry name" value="Rad10"/>
    <property type="match status" value="1"/>
</dbReference>
<sequence length="256" mass="27608">MSAPQGPTSSKSDGASVAPTSAGSSGTSVTSGTSSTSSTSGSSTAPGSHALLVNIKQRGNPALKAVSNVPWEFDESILADYVMGPSMCALFLTIRYHNLNPDYIHDRLKLLGNKYELRVLLVQVDSPEPHHAIKHLTRICILANLTLMLAWSAEEAGRILETYKIFEHKPPDLIMERKESDPHSKLVSALTTIRSVNKTDAGTLLSTFGSLERIATAPKDTLALCPGLGPQKATRLYNVLHQPFLRDKSTKSSKSK</sequence>
<dbReference type="GO" id="GO:0070914">
    <property type="term" value="P:UV-damage excision repair"/>
    <property type="evidence" value="ECO:0007669"/>
    <property type="project" value="TreeGrafter"/>
</dbReference>
<feature type="domain" description="ERCC1-like central" evidence="10">
    <location>
        <begin position="51"/>
        <end position="164"/>
    </location>
</feature>
<proteinExistence type="inferred from homology"/>
<dbReference type="FunFam" id="3.40.50.10130:FF:000001">
    <property type="entry name" value="DNA excision repair protein ERCC-1"/>
    <property type="match status" value="1"/>
</dbReference>
<accession>A0AAV7XCZ5</accession>
<feature type="compositionally biased region" description="Low complexity" evidence="9">
    <location>
        <begin position="14"/>
        <end position="45"/>
    </location>
</feature>
<evidence type="ECO:0000256" key="7">
    <source>
        <dbReference type="ARBA" id="ARBA00054210"/>
    </source>
</evidence>
<dbReference type="Gene3D" id="1.10.150.20">
    <property type="entry name" value="5' to 3' exonuclease, C-terminal subdomain"/>
    <property type="match status" value="1"/>
</dbReference>
<comment type="similarity">
    <text evidence="2">Belongs to the ERCC1/RAD10/SWI10 family.</text>
</comment>
<name>A0AAV7XCZ5_9NEOP</name>
<dbReference type="FunFam" id="1.10.150.20:FF:000017">
    <property type="entry name" value="DNA excision repair protein ERCC-1"/>
    <property type="match status" value="1"/>
</dbReference>
<comment type="caution">
    <text evidence="11">The sequence shown here is derived from an EMBL/GenBank/DDBJ whole genome shotgun (WGS) entry which is preliminary data.</text>
</comment>
<evidence type="ECO:0000256" key="4">
    <source>
        <dbReference type="ARBA" id="ARBA00023125"/>
    </source>
</evidence>
<evidence type="ECO:0000256" key="9">
    <source>
        <dbReference type="SAM" id="MobiDB-lite"/>
    </source>
</evidence>
<organism evidence="11 12">
    <name type="scientific">Megalurothrips usitatus</name>
    <name type="common">bean blossom thrips</name>
    <dbReference type="NCBI Taxonomy" id="439358"/>
    <lineage>
        <taxon>Eukaryota</taxon>
        <taxon>Metazoa</taxon>
        <taxon>Ecdysozoa</taxon>
        <taxon>Arthropoda</taxon>
        <taxon>Hexapoda</taxon>
        <taxon>Insecta</taxon>
        <taxon>Pterygota</taxon>
        <taxon>Neoptera</taxon>
        <taxon>Paraneoptera</taxon>
        <taxon>Thysanoptera</taxon>
        <taxon>Terebrantia</taxon>
        <taxon>Thripoidea</taxon>
        <taxon>Thripidae</taxon>
        <taxon>Megalurothrips</taxon>
    </lineage>
</organism>
<keyword evidence="5" id="KW-0234">DNA repair</keyword>
<comment type="subcellular location">
    <subcellularLocation>
        <location evidence="1">Nucleus</location>
    </subcellularLocation>
</comment>
<comment type="function">
    <text evidence="7">Non-catalytic component of a structure-specific DNA repair endonuclease responsible for the 5'-incision during DNA repair. Responsible, in conjunction with SLX4, for the first step in the repair of interstrand cross-links (ICL). Participates in the processing of anaphase bridge-generating DNA structures, which consist in incompletely processed DNA lesions arising during S or G2 phase, and can result in cytokinesis failure. Also required for homology-directed repair (HDR) of DNA double-strand breaks, in conjunction with SLX4.</text>
</comment>
<evidence type="ECO:0000256" key="5">
    <source>
        <dbReference type="ARBA" id="ARBA00023204"/>
    </source>
</evidence>
<evidence type="ECO:0000313" key="11">
    <source>
        <dbReference type="EMBL" id="KAJ1521481.1"/>
    </source>
</evidence>
<evidence type="ECO:0000256" key="6">
    <source>
        <dbReference type="ARBA" id="ARBA00023242"/>
    </source>
</evidence>
<protein>
    <recommendedName>
        <fullName evidence="8">DNA excision repair protein ERCC-1</fullName>
    </recommendedName>
</protein>
<dbReference type="InterPro" id="IPR004579">
    <property type="entry name" value="ERCC1/RAD10/SWI10"/>
</dbReference>
<dbReference type="GO" id="GO:0000110">
    <property type="term" value="C:nucleotide-excision repair factor 1 complex"/>
    <property type="evidence" value="ECO:0007669"/>
    <property type="project" value="TreeGrafter"/>
</dbReference>
<evidence type="ECO:0000256" key="3">
    <source>
        <dbReference type="ARBA" id="ARBA00022763"/>
    </source>
</evidence>
<dbReference type="PANTHER" id="PTHR12749:SF0">
    <property type="entry name" value="DNA EXCISION REPAIR PROTEIN ERCC-1"/>
    <property type="match status" value="1"/>
</dbReference>
<dbReference type="GO" id="GO:0070522">
    <property type="term" value="C:ERCC4-ERCC1 complex"/>
    <property type="evidence" value="ECO:0007669"/>
    <property type="project" value="TreeGrafter"/>
</dbReference>
<dbReference type="InterPro" id="IPR011335">
    <property type="entry name" value="Restrct_endonuc-II-like"/>
</dbReference>
<dbReference type="GO" id="GO:0003697">
    <property type="term" value="F:single-stranded DNA binding"/>
    <property type="evidence" value="ECO:0007669"/>
    <property type="project" value="TreeGrafter"/>
</dbReference>
<evidence type="ECO:0000259" key="10">
    <source>
        <dbReference type="Pfam" id="PF03834"/>
    </source>
</evidence>
<dbReference type="Proteomes" id="UP001075354">
    <property type="component" value="Chromosome 13"/>
</dbReference>
<keyword evidence="6" id="KW-0539">Nucleus</keyword>
<dbReference type="CDD" id="cd22325">
    <property type="entry name" value="ERCC1_C-like"/>
    <property type="match status" value="1"/>
</dbReference>
<dbReference type="SUPFAM" id="SSF52980">
    <property type="entry name" value="Restriction endonuclease-like"/>
    <property type="match status" value="1"/>
</dbReference>
<dbReference type="AlphaFoldDB" id="A0AAV7XCZ5"/>
<evidence type="ECO:0000256" key="8">
    <source>
        <dbReference type="ARBA" id="ARBA00071993"/>
    </source>
</evidence>
<reference evidence="11" key="1">
    <citation type="submission" date="2022-12" db="EMBL/GenBank/DDBJ databases">
        <title>Chromosome-level genome assembly of the bean flower thrips Megalurothrips usitatus.</title>
        <authorList>
            <person name="Ma L."/>
            <person name="Liu Q."/>
            <person name="Li H."/>
            <person name="Cai W."/>
        </authorList>
    </citation>
    <scope>NUCLEOTIDE SEQUENCE</scope>
    <source>
        <strain evidence="11">Cailab_2022a</strain>
    </source>
</reference>
<keyword evidence="4" id="KW-0238">DNA-binding</keyword>
<evidence type="ECO:0000256" key="2">
    <source>
        <dbReference type="ARBA" id="ARBA00008283"/>
    </source>
</evidence>
<dbReference type="GO" id="GO:0006302">
    <property type="term" value="P:double-strand break repair"/>
    <property type="evidence" value="ECO:0007669"/>
    <property type="project" value="UniProtKB-ARBA"/>
</dbReference>
<dbReference type="GO" id="GO:0006289">
    <property type="term" value="P:nucleotide-excision repair"/>
    <property type="evidence" value="ECO:0007669"/>
    <property type="project" value="UniProtKB-ARBA"/>
</dbReference>
<dbReference type="EMBL" id="JAPTSV010000013">
    <property type="protein sequence ID" value="KAJ1521481.1"/>
    <property type="molecule type" value="Genomic_DNA"/>
</dbReference>
<feature type="region of interest" description="Disordered" evidence="9">
    <location>
        <begin position="1"/>
        <end position="45"/>
    </location>
</feature>
<dbReference type="InterPro" id="IPR047260">
    <property type="entry name" value="ERCC1-like_central_dom"/>
</dbReference>
<dbReference type="EMBL" id="JAPTSV010000013">
    <property type="protein sequence ID" value="KAJ1521480.1"/>
    <property type="molecule type" value="Genomic_DNA"/>
</dbReference>
<dbReference type="Gene3D" id="3.40.50.10130">
    <property type="match status" value="1"/>
</dbReference>
<dbReference type="GO" id="GO:0003684">
    <property type="term" value="F:damaged DNA binding"/>
    <property type="evidence" value="ECO:0007669"/>
    <property type="project" value="InterPro"/>
</dbReference>
<dbReference type="NCBIfam" id="TIGR00597">
    <property type="entry name" value="rad10"/>
    <property type="match status" value="1"/>
</dbReference>
<keyword evidence="12" id="KW-1185">Reference proteome</keyword>
<keyword evidence="3" id="KW-0227">DNA damage</keyword>
<evidence type="ECO:0000313" key="12">
    <source>
        <dbReference type="Proteomes" id="UP001075354"/>
    </source>
</evidence>
<gene>
    <name evidence="11" type="ORF">ONE63_003148</name>
</gene>
<dbReference type="Pfam" id="PF14520">
    <property type="entry name" value="HHH_5"/>
    <property type="match status" value="1"/>
</dbReference>
<evidence type="ECO:0000256" key="1">
    <source>
        <dbReference type="ARBA" id="ARBA00004123"/>
    </source>
</evidence>
<dbReference type="PANTHER" id="PTHR12749">
    <property type="entry name" value="EXCISION REPAIR CROSS-COMPLEMENTING 1 ERCC1"/>
    <property type="match status" value="1"/>
</dbReference>
<dbReference type="InterPro" id="IPR010994">
    <property type="entry name" value="RuvA_2-like"/>
</dbReference>